<accession>A0ABT9SK09</accession>
<reference evidence="1 2" key="1">
    <citation type="submission" date="2023-07" db="EMBL/GenBank/DDBJ databases">
        <title>Sorghum-associated microbial communities from plants grown in Nebraska, USA.</title>
        <authorList>
            <person name="Schachtman D."/>
        </authorList>
    </citation>
    <scope>NUCLEOTIDE SEQUENCE [LARGE SCALE GENOMIC DNA]</scope>
    <source>
        <strain evidence="1 2">CC351</strain>
    </source>
</reference>
<gene>
    <name evidence="1" type="ORF">J2T04_001645</name>
</gene>
<evidence type="ECO:0000313" key="2">
    <source>
        <dbReference type="Proteomes" id="UP001235513"/>
    </source>
</evidence>
<dbReference type="RefSeq" id="WP_306842702.1">
    <property type="nucleotide sequence ID" value="NZ_JAUSRL010000002.1"/>
</dbReference>
<proteinExistence type="predicted"/>
<keyword evidence="2" id="KW-1185">Reference proteome</keyword>
<organism evidence="1 2">
    <name type="scientific">Chryseobacterium lathyri</name>
    <dbReference type="NCBI Taxonomy" id="395933"/>
    <lineage>
        <taxon>Bacteria</taxon>
        <taxon>Pseudomonadati</taxon>
        <taxon>Bacteroidota</taxon>
        <taxon>Flavobacteriia</taxon>
        <taxon>Flavobacteriales</taxon>
        <taxon>Weeksellaceae</taxon>
        <taxon>Chryseobacterium group</taxon>
        <taxon>Chryseobacterium</taxon>
    </lineage>
</organism>
<protein>
    <recommendedName>
        <fullName evidence="3">LisH domain-containing protein</fullName>
    </recommendedName>
</protein>
<name>A0ABT9SK09_9FLAO</name>
<evidence type="ECO:0008006" key="3">
    <source>
        <dbReference type="Google" id="ProtNLM"/>
    </source>
</evidence>
<dbReference type="EMBL" id="JAUSRL010000002">
    <property type="protein sequence ID" value="MDP9959766.1"/>
    <property type="molecule type" value="Genomic_DNA"/>
</dbReference>
<dbReference type="Proteomes" id="UP001235513">
    <property type="component" value="Unassembled WGS sequence"/>
</dbReference>
<sequence>MQEKQILIDYLFQNGFSNESATLYVNSLLKNPEGPAGLKISAILNIIKFTLKLNTP</sequence>
<comment type="caution">
    <text evidence="1">The sequence shown here is derived from an EMBL/GenBank/DDBJ whole genome shotgun (WGS) entry which is preliminary data.</text>
</comment>
<evidence type="ECO:0000313" key="1">
    <source>
        <dbReference type="EMBL" id="MDP9959766.1"/>
    </source>
</evidence>